<dbReference type="Gene3D" id="3.30.70.270">
    <property type="match status" value="1"/>
</dbReference>
<evidence type="ECO:0000256" key="1">
    <source>
        <dbReference type="ARBA" id="ARBA00012528"/>
    </source>
</evidence>
<organism evidence="4 5">
    <name type="scientific">Candidatus Sulfobium mesophilum</name>
    <dbReference type="NCBI Taxonomy" id="2016548"/>
    <lineage>
        <taxon>Bacteria</taxon>
        <taxon>Pseudomonadati</taxon>
        <taxon>Nitrospirota</taxon>
        <taxon>Nitrospiria</taxon>
        <taxon>Nitrospirales</taxon>
        <taxon>Nitrospiraceae</taxon>
        <taxon>Candidatus Sulfobium</taxon>
    </lineage>
</organism>
<keyword evidence="5" id="KW-1185">Reference proteome</keyword>
<reference evidence="5" key="1">
    <citation type="submission" date="2018-03" db="EMBL/GenBank/DDBJ databases">
        <authorList>
            <person name="Zecchin S."/>
        </authorList>
    </citation>
    <scope>NUCLEOTIDE SEQUENCE [LARGE SCALE GENOMIC DNA]</scope>
</reference>
<dbReference type="FunFam" id="3.30.70.270:FF:000001">
    <property type="entry name" value="Diguanylate cyclase domain protein"/>
    <property type="match status" value="1"/>
</dbReference>
<dbReference type="GO" id="GO:0005886">
    <property type="term" value="C:plasma membrane"/>
    <property type="evidence" value="ECO:0007669"/>
    <property type="project" value="TreeGrafter"/>
</dbReference>
<dbReference type="Proteomes" id="UP000245125">
    <property type="component" value="Unassembled WGS sequence"/>
</dbReference>
<protein>
    <recommendedName>
        <fullName evidence="1">diguanylate cyclase</fullName>
        <ecNumber evidence="1">2.7.7.65</ecNumber>
    </recommendedName>
</protein>
<evidence type="ECO:0000313" key="4">
    <source>
        <dbReference type="EMBL" id="SPP99558.1"/>
    </source>
</evidence>
<feature type="domain" description="GGDEF" evidence="3">
    <location>
        <begin position="331"/>
        <end position="465"/>
    </location>
</feature>
<dbReference type="GO" id="GO:0043709">
    <property type="term" value="P:cell adhesion involved in single-species biofilm formation"/>
    <property type="evidence" value="ECO:0007669"/>
    <property type="project" value="TreeGrafter"/>
</dbReference>
<dbReference type="PROSITE" id="PS50887">
    <property type="entry name" value="GGDEF"/>
    <property type="match status" value="1"/>
</dbReference>
<dbReference type="InterPro" id="IPR003018">
    <property type="entry name" value="GAF"/>
</dbReference>
<proteinExistence type="predicted"/>
<dbReference type="InterPro" id="IPR050469">
    <property type="entry name" value="Diguanylate_Cyclase"/>
</dbReference>
<dbReference type="PANTHER" id="PTHR45138">
    <property type="entry name" value="REGULATORY COMPONENTS OF SENSORY TRANSDUCTION SYSTEM"/>
    <property type="match status" value="1"/>
</dbReference>
<dbReference type="InterPro" id="IPR029016">
    <property type="entry name" value="GAF-like_dom_sf"/>
</dbReference>
<dbReference type="EC" id="2.7.7.65" evidence="1"/>
<gene>
    <name evidence="4" type="ORF">NBG4_10092</name>
</gene>
<dbReference type="SMART" id="SM00267">
    <property type="entry name" value="GGDEF"/>
    <property type="match status" value="1"/>
</dbReference>
<name>A0A2U3QDR2_9BACT</name>
<dbReference type="EMBL" id="OUUY01000001">
    <property type="protein sequence ID" value="SPP99558.1"/>
    <property type="molecule type" value="Genomic_DNA"/>
</dbReference>
<dbReference type="SUPFAM" id="SSF55073">
    <property type="entry name" value="Nucleotide cyclase"/>
    <property type="match status" value="1"/>
</dbReference>
<dbReference type="OrthoDB" id="9759607at2"/>
<dbReference type="GO" id="GO:0052621">
    <property type="term" value="F:diguanylate cyclase activity"/>
    <property type="evidence" value="ECO:0007669"/>
    <property type="project" value="UniProtKB-EC"/>
</dbReference>
<dbReference type="InterPro" id="IPR029787">
    <property type="entry name" value="Nucleotide_cyclase"/>
</dbReference>
<evidence type="ECO:0000259" key="3">
    <source>
        <dbReference type="PROSITE" id="PS50887"/>
    </source>
</evidence>
<dbReference type="InterPro" id="IPR043128">
    <property type="entry name" value="Rev_trsase/Diguanyl_cyclase"/>
</dbReference>
<sequence>MKRQETAILAHNSTILTFLTAFFGSSRTFKPVYYKEPDLFLEYLGNGQPAAIIVEESLLKSVHAKTANFPCVSIIAGDVTKGVENALTHNVRNYLYRPYIKRDLQHKLESVIHDKEVLDTLSTKVKQLEAVLELTQFLSSTLDSKELLFKIVSKIAEIMPVTRCSVISVNWSRRSAYVVASFEDPKMSVIKLSLKKYPEIVASLTSRRPVVIQNIDTDPRMKSVKHIISPLGIRSILVIPIFFRDKVIGTLFLRTSRAEHAFTENEIKLLNAIANASASALNTAFLFEQVEDEKTRLEKLSLTDFLTGIYNIRYFYTRIIEEFSRSQRYAMPISCLMLDVDYFKKINDEFGHKTGDMVLKEFASLLKKHSRKSDVLARYGGEEFIMLLPQTSLKGALAEADRIRRIVGNHKFKSIPHKERLTISVGIAVSPDKRISTHDDLISFADQALFVAKNSGRNRVASFGK</sequence>
<dbReference type="Gene3D" id="3.30.450.40">
    <property type="match status" value="1"/>
</dbReference>
<dbReference type="CDD" id="cd01949">
    <property type="entry name" value="GGDEF"/>
    <property type="match status" value="1"/>
</dbReference>
<accession>A0A2U3QDR2</accession>
<dbReference type="SMART" id="SM00065">
    <property type="entry name" value="GAF"/>
    <property type="match status" value="1"/>
</dbReference>
<evidence type="ECO:0000256" key="2">
    <source>
        <dbReference type="ARBA" id="ARBA00034247"/>
    </source>
</evidence>
<dbReference type="AlphaFoldDB" id="A0A2U3QDR2"/>
<dbReference type="NCBIfam" id="TIGR00254">
    <property type="entry name" value="GGDEF"/>
    <property type="match status" value="1"/>
</dbReference>
<dbReference type="Pfam" id="PF01590">
    <property type="entry name" value="GAF"/>
    <property type="match status" value="1"/>
</dbReference>
<dbReference type="PANTHER" id="PTHR45138:SF9">
    <property type="entry name" value="DIGUANYLATE CYCLASE DGCM-RELATED"/>
    <property type="match status" value="1"/>
</dbReference>
<evidence type="ECO:0000313" key="5">
    <source>
        <dbReference type="Proteomes" id="UP000245125"/>
    </source>
</evidence>
<dbReference type="InterPro" id="IPR000160">
    <property type="entry name" value="GGDEF_dom"/>
</dbReference>
<comment type="catalytic activity">
    <reaction evidence="2">
        <text>2 GTP = 3',3'-c-di-GMP + 2 diphosphate</text>
        <dbReference type="Rhea" id="RHEA:24898"/>
        <dbReference type="ChEBI" id="CHEBI:33019"/>
        <dbReference type="ChEBI" id="CHEBI:37565"/>
        <dbReference type="ChEBI" id="CHEBI:58805"/>
        <dbReference type="EC" id="2.7.7.65"/>
    </reaction>
</comment>
<dbReference type="Pfam" id="PF00990">
    <property type="entry name" value="GGDEF"/>
    <property type="match status" value="1"/>
</dbReference>
<dbReference type="SUPFAM" id="SSF55781">
    <property type="entry name" value="GAF domain-like"/>
    <property type="match status" value="1"/>
</dbReference>
<dbReference type="GO" id="GO:1902201">
    <property type="term" value="P:negative regulation of bacterial-type flagellum-dependent cell motility"/>
    <property type="evidence" value="ECO:0007669"/>
    <property type="project" value="TreeGrafter"/>
</dbReference>